<feature type="compositionally biased region" description="Basic and acidic residues" evidence="2">
    <location>
        <begin position="151"/>
        <end position="161"/>
    </location>
</feature>
<feature type="compositionally biased region" description="Low complexity" evidence="2">
    <location>
        <begin position="935"/>
        <end position="948"/>
    </location>
</feature>
<dbReference type="Gene3D" id="3.30.40.10">
    <property type="entry name" value="Zinc/RING finger domain, C3HC4 (zinc finger)"/>
    <property type="match status" value="1"/>
</dbReference>
<keyword evidence="4" id="KW-1185">Reference proteome</keyword>
<feature type="region of interest" description="Disordered" evidence="2">
    <location>
        <begin position="811"/>
        <end position="849"/>
    </location>
</feature>
<dbReference type="WBParaSite" id="TREG1_84650.1">
    <property type="protein sequence ID" value="TREG1_84650.1"/>
    <property type="gene ID" value="TREG1_84650"/>
</dbReference>
<organism evidence="4 5">
    <name type="scientific">Trichobilharzia regenti</name>
    <name type="common">Nasal bird schistosome</name>
    <dbReference type="NCBI Taxonomy" id="157069"/>
    <lineage>
        <taxon>Eukaryota</taxon>
        <taxon>Metazoa</taxon>
        <taxon>Spiralia</taxon>
        <taxon>Lophotrochozoa</taxon>
        <taxon>Platyhelminthes</taxon>
        <taxon>Trematoda</taxon>
        <taxon>Digenea</taxon>
        <taxon>Strigeidida</taxon>
        <taxon>Schistosomatoidea</taxon>
        <taxon>Schistosomatidae</taxon>
        <taxon>Trichobilharzia</taxon>
    </lineage>
</organism>
<reference evidence="4" key="1">
    <citation type="submission" date="2022-06" db="EMBL/GenBank/DDBJ databases">
        <authorList>
            <person name="Berger JAMES D."/>
            <person name="Berger JAMES D."/>
        </authorList>
    </citation>
    <scope>NUCLEOTIDE SEQUENCE [LARGE SCALE GENOMIC DNA]</scope>
</reference>
<dbReference type="SMART" id="SM00317">
    <property type="entry name" value="SET"/>
    <property type="match status" value="1"/>
</dbReference>
<proteinExistence type="predicted"/>
<feature type="region of interest" description="Disordered" evidence="2">
    <location>
        <begin position="144"/>
        <end position="212"/>
    </location>
</feature>
<feature type="compositionally biased region" description="Polar residues" evidence="2">
    <location>
        <begin position="924"/>
        <end position="934"/>
    </location>
</feature>
<reference evidence="5" key="2">
    <citation type="submission" date="2023-11" db="UniProtKB">
        <authorList>
            <consortium name="WormBaseParasite"/>
        </authorList>
    </citation>
    <scope>IDENTIFICATION</scope>
</reference>
<dbReference type="InterPro" id="IPR013083">
    <property type="entry name" value="Znf_RING/FYVE/PHD"/>
</dbReference>
<dbReference type="CDD" id="cd10529">
    <property type="entry name" value="SET_SETD5-like"/>
    <property type="match status" value="1"/>
</dbReference>
<accession>A0AA85KFJ1</accession>
<feature type="compositionally biased region" description="Basic and acidic residues" evidence="2">
    <location>
        <begin position="913"/>
        <end position="923"/>
    </location>
</feature>
<evidence type="ECO:0000256" key="1">
    <source>
        <dbReference type="ARBA" id="ARBA00022853"/>
    </source>
</evidence>
<feature type="compositionally biased region" description="Basic and acidic residues" evidence="2">
    <location>
        <begin position="171"/>
        <end position="184"/>
    </location>
</feature>
<feature type="region of interest" description="Disordered" evidence="2">
    <location>
        <begin position="913"/>
        <end position="991"/>
    </location>
</feature>
<protein>
    <recommendedName>
        <fullName evidence="3">SET domain-containing protein</fullName>
    </recommendedName>
</protein>
<dbReference type="PANTHER" id="PTHR46462:SF3">
    <property type="entry name" value="UPSET, ISOFORM A"/>
    <property type="match status" value="1"/>
</dbReference>
<dbReference type="Gene3D" id="2.170.270.10">
    <property type="entry name" value="SET domain"/>
    <property type="match status" value="1"/>
</dbReference>
<dbReference type="PANTHER" id="PTHR46462">
    <property type="entry name" value="UPSET, ISOFORM A"/>
    <property type="match status" value="1"/>
</dbReference>
<dbReference type="PROSITE" id="PS50280">
    <property type="entry name" value="SET"/>
    <property type="match status" value="1"/>
</dbReference>
<feature type="region of interest" description="Disordered" evidence="2">
    <location>
        <begin position="408"/>
        <end position="588"/>
    </location>
</feature>
<feature type="compositionally biased region" description="Polar residues" evidence="2">
    <location>
        <begin position="502"/>
        <end position="519"/>
    </location>
</feature>
<evidence type="ECO:0000313" key="5">
    <source>
        <dbReference type="WBParaSite" id="TREG1_84650.1"/>
    </source>
</evidence>
<dbReference type="InterPro" id="IPR046341">
    <property type="entry name" value="SET_dom_sf"/>
</dbReference>
<dbReference type="Proteomes" id="UP000050795">
    <property type="component" value="Unassembled WGS sequence"/>
</dbReference>
<dbReference type="SUPFAM" id="SSF57903">
    <property type="entry name" value="FYVE/PHD zinc finger"/>
    <property type="match status" value="1"/>
</dbReference>
<feature type="compositionally biased region" description="Low complexity" evidence="2">
    <location>
        <begin position="524"/>
        <end position="545"/>
    </location>
</feature>
<dbReference type="GO" id="GO:0006355">
    <property type="term" value="P:regulation of DNA-templated transcription"/>
    <property type="evidence" value="ECO:0007669"/>
    <property type="project" value="TreeGrafter"/>
</dbReference>
<keyword evidence="1" id="KW-0156">Chromatin regulator</keyword>
<dbReference type="InterPro" id="IPR011011">
    <property type="entry name" value="Znf_FYVE_PHD"/>
</dbReference>
<evidence type="ECO:0000313" key="4">
    <source>
        <dbReference type="Proteomes" id="UP000050795"/>
    </source>
</evidence>
<feature type="compositionally biased region" description="Polar residues" evidence="2">
    <location>
        <begin position="546"/>
        <end position="555"/>
    </location>
</feature>
<feature type="compositionally biased region" description="Low complexity" evidence="2">
    <location>
        <begin position="824"/>
        <end position="839"/>
    </location>
</feature>
<dbReference type="GO" id="GO:0006325">
    <property type="term" value="P:chromatin organization"/>
    <property type="evidence" value="ECO:0007669"/>
    <property type="project" value="UniProtKB-KW"/>
</dbReference>
<dbReference type="SUPFAM" id="SSF82199">
    <property type="entry name" value="SET domain"/>
    <property type="match status" value="1"/>
</dbReference>
<evidence type="ECO:0000259" key="3">
    <source>
        <dbReference type="PROSITE" id="PS50280"/>
    </source>
</evidence>
<feature type="compositionally biased region" description="Basic residues" evidence="2">
    <location>
        <begin position="558"/>
        <end position="570"/>
    </location>
</feature>
<feature type="compositionally biased region" description="Polar residues" evidence="2">
    <location>
        <begin position="840"/>
        <end position="849"/>
    </location>
</feature>
<name>A0AA85KFJ1_TRIRE</name>
<feature type="compositionally biased region" description="Polar residues" evidence="2">
    <location>
        <begin position="483"/>
        <end position="493"/>
    </location>
</feature>
<dbReference type="AlphaFoldDB" id="A0AA85KFJ1"/>
<dbReference type="GO" id="GO:0070210">
    <property type="term" value="C:Rpd3L-Expanded complex"/>
    <property type="evidence" value="ECO:0007669"/>
    <property type="project" value="TreeGrafter"/>
</dbReference>
<dbReference type="InterPro" id="IPR001214">
    <property type="entry name" value="SET_dom"/>
</dbReference>
<dbReference type="GO" id="GO:0034967">
    <property type="term" value="C:Set3 complex"/>
    <property type="evidence" value="ECO:0007669"/>
    <property type="project" value="TreeGrafter"/>
</dbReference>
<feature type="domain" description="SET" evidence="3">
    <location>
        <begin position="631"/>
        <end position="757"/>
    </location>
</feature>
<dbReference type="Pfam" id="PF00856">
    <property type="entry name" value="SET"/>
    <property type="match status" value="1"/>
</dbReference>
<sequence>MDIRRRTTYLSRGIDGRPSHNYRSFFQSAQRKYYNVDPDSGIRIVGPMFELTACVELKGDMTCFQYFSEDDFETMYPDTSLSYGPTICSFGLKYNDHNYALPSGLTPPSMAPHLMDLQVPKNKFSDSPSSNLFSKSLFAQKPSSKFSSADIQKHGTDKQSDKQGAPTSKRFTTDESDGKKHTEGPWELQSEDSEDKTSSNTDSKDHYMTSRYSSQVPNYEQMELRCEPELKVIEVPEELAVSPSQLSDLDSDTSDGEYVNKIIVPTSDGSYVQQSDDNTWAANNAWRDVRCICGHSQIKSGLIRCPKCSACQHVQCMESYYNVTMPRLSDGYTCNLCNIDNMEGRTSPKSLSDKNLAVNKDGAAVNDPAVNSSSAEGNGGTKYVELAADRAKRLGLLSNTTLECDCPTHPSSWPGHRGKELDASGRPGWAPVNWEKLTELSRSGRRHPGDTDVNLRMPSPPRASKRKQDLSSTSYNDAEVTAVDSTSERSSNAPVMMPGSTDELSSVDGTPVSTPTNTPVKAGPSHPNTPVTPSTPVSTHTPATPGHSNPQNTDSSPRRPKSSTHNKARRVLFSADGSPSSKRRFDSRTNPLGAAWAKDYQEAESNVYTKAILERVNTRISANAERNHKIPPACLTRSSLCRVVLFDHNEKGLEASIRLAPNEVVTEVRGHFLLIEEYEHYVDPVSEYNRYVMFYRGFGDRVIVIDSSLYGNSARFVRRSCIPNCRLEHYVVQNKLQIVIRTSVEIMPGTELTIPFDLDYRACRYPLDCACARSRCPVLKWRRKLLRNKVVPNLDYNKYIQSQLRVLSKTLSPQESSTHRRYDSGSSLSASPLIKSSTSANSHSMFTIKPSSSSVNFRKEIELPKYDYDFHQTQKSKDQDQIQTDTDKANVVVDQENSSSDNVNQPETCKEINTDLDASEDKNTTITDENQIPETSNSIDNSTDINNSKISPTKLKDSSNRKSQGVNEEKQPFEPIITTRKQAAAIKSGMR</sequence>
<evidence type="ECO:0000256" key="2">
    <source>
        <dbReference type="SAM" id="MobiDB-lite"/>
    </source>
</evidence>